<accession>E2BBH4</accession>
<gene>
    <name evidence="2" type="ORF">EAI_05187</name>
</gene>
<protein>
    <submittedName>
        <fullName evidence="2">Uncharacterized protein</fullName>
    </submittedName>
</protein>
<dbReference type="InParanoid" id="E2BBH4"/>
<keyword evidence="1" id="KW-0472">Membrane</keyword>
<feature type="transmembrane region" description="Helical" evidence="1">
    <location>
        <begin position="20"/>
        <end position="37"/>
    </location>
</feature>
<proteinExistence type="predicted"/>
<evidence type="ECO:0000313" key="3">
    <source>
        <dbReference type="Proteomes" id="UP000008237"/>
    </source>
</evidence>
<organism evidence="3">
    <name type="scientific">Harpegnathos saltator</name>
    <name type="common">Jerdon's jumping ant</name>
    <dbReference type="NCBI Taxonomy" id="610380"/>
    <lineage>
        <taxon>Eukaryota</taxon>
        <taxon>Metazoa</taxon>
        <taxon>Ecdysozoa</taxon>
        <taxon>Arthropoda</taxon>
        <taxon>Hexapoda</taxon>
        <taxon>Insecta</taxon>
        <taxon>Pterygota</taxon>
        <taxon>Neoptera</taxon>
        <taxon>Endopterygota</taxon>
        <taxon>Hymenoptera</taxon>
        <taxon>Apocrita</taxon>
        <taxon>Aculeata</taxon>
        <taxon>Formicoidea</taxon>
        <taxon>Formicidae</taxon>
        <taxon>Ponerinae</taxon>
        <taxon>Ponerini</taxon>
        <taxon>Harpegnathos</taxon>
    </lineage>
</organism>
<dbReference type="OrthoDB" id="7657013at2759"/>
<sequence>MDSPTPLSTSNMQQYDKKKVYLILSSNINFLVLYYYNTQSLVFNRLSKGVLELLWEDISPSMLPMAEVQKIRKNILLHKLKHGLNDSTIESVKDLKQLRSNKDVLQHQISVMRENYEDLDYNVRQKMQRLKDIRTKRSMISIRKDFLRLKLDETSQQLKDCGDMRQVCQCLMPSTSKDIDENKLQESLNTIASLRSAPDRKQIWKKISTSLGSIDTHILWTHLYQALSQDLDMLMKLEIKDDTSNFSAVGENIDIGIARVCGEQICMTLRRVLSNAKANNYQQNIMEIIELIESLSEEDVSQWLTLTLEIKKLETEQAYLGNETQKLKNNIQDNSLLNFEIARLTTDMETIDAQMDEYVKNIQQSIAILNSSASLILKMKEKLHCELQKITALQTEDYDPNWLNNALNVELDIFHNSLDLNALRKIMLKGDVGEYRHAICGFDHTSVTPINPQINSKIKSYFPMIHTPIYTLIDCYKNIVANVNYNKLQYSTPTEDIEWAIKSPRENYNDVSLELLSFSRMVCGQVREEIESFNATFESWMRQDVQEAMALIETTVDDVSFKDWLQRYTLLLYMIQKIK</sequence>
<keyword evidence="3" id="KW-1185">Reference proteome</keyword>
<name>E2BBH4_HARSA</name>
<dbReference type="OMA" id="LECPPTI"/>
<dbReference type="EMBL" id="GL447070">
    <property type="protein sequence ID" value="EFN86957.1"/>
    <property type="molecule type" value="Genomic_DNA"/>
</dbReference>
<evidence type="ECO:0000313" key="2">
    <source>
        <dbReference type="EMBL" id="EFN86957.1"/>
    </source>
</evidence>
<reference evidence="2 3" key="1">
    <citation type="journal article" date="2010" name="Science">
        <title>Genomic comparison of the ants Camponotus floridanus and Harpegnathos saltator.</title>
        <authorList>
            <person name="Bonasio R."/>
            <person name="Zhang G."/>
            <person name="Ye C."/>
            <person name="Mutti N.S."/>
            <person name="Fang X."/>
            <person name="Qin N."/>
            <person name="Donahue G."/>
            <person name="Yang P."/>
            <person name="Li Q."/>
            <person name="Li C."/>
            <person name="Zhang P."/>
            <person name="Huang Z."/>
            <person name="Berger S.L."/>
            <person name="Reinberg D."/>
            <person name="Wang J."/>
            <person name="Liebig J."/>
        </authorList>
    </citation>
    <scope>NUCLEOTIDE SEQUENCE [LARGE SCALE GENOMIC DNA]</scope>
    <source>
        <strain evidence="2 3">R22 G/1</strain>
    </source>
</reference>
<evidence type="ECO:0000256" key="1">
    <source>
        <dbReference type="SAM" id="Phobius"/>
    </source>
</evidence>
<keyword evidence="1" id="KW-0812">Transmembrane</keyword>
<dbReference type="AlphaFoldDB" id="E2BBH4"/>
<dbReference type="Proteomes" id="UP000008237">
    <property type="component" value="Unassembled WGS sequence"/>
</dbReference>
<keyword evidence="1" id="KW-1133">Transmembrane helix</keyword>